<evidence type="ECO:0000256" key="1">
    <source>
        <dbReference type="SAM" id="MobiDB-lite"/>
    </source>
</evidence>
<gene>
    <name evidence="2" type="ORF">SACU0126_LOCUS1693</name>
</gene>
<dbReference type="Gene3D" id="3.40.50.150">
    <property type="entry name" value="Vaccinia Virus protein VP39"/>
    <property type="match status" value="1"/>
</dbReference>
<dbReference type="EMBL" id="HBIQ01004636">
    <property type="protein sequence ID" value="CAE0520886.1"/>
    <property type="molecule type" value="Transcribed_RNA"/>
</dbReference>
<protein>
    <submittedName>
        <fullName evidence="2">Uncharacterized protein</fullName>
    </submittedName>
</protein>
<proteinExistence type="predicted"/>
<reference evidence="2" key="1">
    <citation type="submission" date="2021-01" db="EMBL/GenBank/DDBJ databases">
        <authorList>
            <person name="Corre E."/>
            <person name="Pelletier E."/>
            <person name="Niang G."/>
            <person name="Scheremetjew M."/>
            <person name="Finn R."/>
            <person name="Kale V."/>
            <person name="Holt S."/>
            <person name="Cochrane G."/>
            <person name="Meng A."/>
            <person name="Brown T."/>
            <person name="Cohen L."/>
        </authorList>
    </citation>
    <scope>NUCLEOTIDE SEQUENCE</scope>
    <source>
        <strain evidence="2">SPMC142</strain>
    </source>
</reference>
<feature type="region of interest" description="Disordered" evidence="1">
    <location>
        <begin position="127"/>
        <end position="158"/>
    </location>
</feature>
<dbReference type="InterPro" id="IPR029063">
    <property type="entry name" value="SAM-dependent_MTases_sf"/>
</dbReference>
<sequence length="317" mass="34225">MHMKEANRESKVEWITWDLGASGSDEGLTTPLPASCSIVVDKGTLDCALVEGKCAALLCAVDKLMPPGGVYAVISFRQAKLLKRIFASPALAWTIETIMDLRDNDVTEALPAVDAMTNVAQCEAYTPSVTSRNDESRHGKFNGSVDNEESTGGSPDSPQCSTICILRKSVAESTHAIAINEETLKAQVDAVLDDWYGEEMPFLTEGREAELRAAWASALSASRAHTVTHTGALSKSNVDGVSVLNVNTDTLPLSNVYQLVFTPDERSEISFEDFEEDFHSFINSSHGRKRMASLRDTATGDSAVGLDCVLAFLQATQ</sequence>
<evidence type="ECO:0000313" key="2">
    <source>
        <dbReference type="EMBL" id="CAE0520886.1"/>
    </source>
</evidence>
<name>A0A7S3VW47_9SPIT</name>
<organism evidence="2">
    <name type="scientific">Strombidinopsis acuminata</name>
    <dbReference type="NCBI Taxonomy" id="141414"/>
    <lineage>
        <taxon>Eukaryota</taxon>
        <taxon>Sar</taxon>
        <taxon>Alveolata</taxon>
        <taxon>Ciliophora</taxon>
        <taxon>Intramacronucleata</taxon>
        <taxon>Spirotrichea</taxon>
        <taxon>Choreotrichia</taxon>
        <taxon>Choreotrichida</taxon>
        <taxon>Strombidinopsidae</taxon>
        <taxon>Strombidinopsis</taxon>
    </lineage>
</organism>
<accession>A0A7S3VW47</accession>
<dbReference type="AlphaFoldDB" id="A0A7S3VW47"/>